<name>A0AA35TMZ1_GEOBA</name>
<evidence type="ECO:0000313" key="3">
    <source>
        <dbReference type="Proteomes" id="UP001174909"/>
    </source>
</evidence>
<dbReference type="Proteomes" id="UP001174909">
    <property type="component" value="Unassembled WGS sequence"/>
</dbReference>
<gene>
    <name evidence="2" type="ORF">GBAR_LOCUS27755</name>
</gene>
<evidence type="ECO:0000256" key="1">
    <source>
        <dbReference type="SAM" id="Phobius"/>
    </source>
</evidence>
<reference evidence="2" key="1">
    <citation type="submission" date="2023-03" db="EMBL/GenBank/DDBJ databases">
        <authorList>
            <person name="Steffen K."/>
            <person name="Cardenas P."/>
        </authorList>
    </citation>
    <scope>NUCLEOTIDE SEQUENCE</scope>
</reference>
<dbReference type="EMBL" id="CASHTH010003879">
    <property type="protein sequence ID" value="CAI8050568.1"/>
    <property type="molecule type" value="Genomic_DNA"/>
</dbReference>
<proteinExistence type="predicted"/>
<accession>A0AA35TMZ1</accession>
<feature type="transmembrane region" description="Helical" evidence="1">
    <location>
        <begin position="6"/>
        <end position="25"/>
    </location>
</feature>
<keyword evidence="1" id="KW-0472">Membrane</keyword>
<protein>
    <submittedName>
        <fullName evidence="2">Uncharacterized protein</fullName>
    </submittedName>
</protein>
<organism evidence="2 3">
    <name type="scientific">Geodia barretti</name>
    <name type="common">Barrett's horny sponge</name>
    <dbReference type="NCBI Taxonomy" id="519541"/>
    <lineage>
        <taxon>Eukaryota</taxon>
        <taxon>Metazoa</taxon>
        <taxon>Porifera</taxon>
        <taxon>Demospongiae</taxon>
        <taxon>Heteroscleromorpha</taxon>
        <taxon>Tetractinellida</taxon>
        <taxon>Astrophorina</taxon>
        <taxon>Geodiidae</taxon>
        <taxon>Geodia</taxon>
    </lineage>
</organism>
<keyword evidence="3" id="KW-1185">Reference proteome</keyword>
<keyword evidence="1" id="KW-0812">Transmembrane</keyword>
<evidence type="ECO:0000313" key="2">
    <source>
        <dbReference type="EMBL" id="CAI8050568.1"/>
    </source>
</evidence>
<comment type="caution">
    <text evidence="2">The sequence shown here is derived from an EMBL/GenBank/DDBJ whole genome shotgun (WGS) entry which is preliminary data.</text>
</comment>
<keyword evidence="1" id="KW-1133">Transmembrane helix</keyword>
<sequence length="165" mass="18165">DTLRVVFFINIFKIGFIFVAVFTGVRSLGTRPLLVGSDAVTLEPIPTPMLTLYRYKLTPSQLVILRWIAIQVLFVFSKFPPPFTAVVLVTCLSSVVRHDVRGSFRGTELSDSVTYSTGKLRDSTIAQPDAEPWRPLIQSTTAVRGVAPEVPRPLLPLLGSDILAP</sequence>
<feature type="non-terminal residue" evidence="2">
    <location>
        <position position="1"/>
    </location>
</feature>
<dbReference type="AlphaFoldDB" id="A0AA35TMZ1"/>